<reference evidence="1" key="1">
    <citation type="submission" date="2019-08" db="EMBL/GenBank/DDBJ databases">
        <authorList>
            <person name="Kucharzyk K."/>
            <person name="Murdoch R.W."/>
            <person name="Higgins S."/>
            <person name="Loffler F."/>
        </authorList>
    </citation>
    <scope>NUCLEOTIDE SEQUENCE</scope>
</reference>
<dbReference type="AlphaFoldDB" id="A0A645JNW7"/>
<accession>A0A645JNW7</accession>
<protein>
    <submittedName>
        <fullName evidence="1">Uncharacterized protein</fullName>
    </submittedName>
</protein>
<comment type="caution">
    <text evidence="1">The sequence shown here is derived from an EMBL/GenBank/DDBJ whole genome shotgun (WGS) entry which is preliminary data.</text>
</comment>
<proteinExistence type="predicted"/>
<dbReference type="EMBL" id="VSSQ01137679">
    <property type="protein sequence ID" value="MPN61283.1"/>
    <property type="molecule type" value="Genomic_DNA"/>
</dbReference>
<organism evidence="1">
    <name type="scientific">bioreactor metagenome</name>
    <dbReference type="NCBI Taxonomy" id="1076179"/>
    <lineage>
        <taxon>unclassified sequences</taxon>
        <taxon>metagenomes</taxon>
        <taxon>ecological metagenomes</taxon>
    </lineage>
</organism>
<name>A0A645JNW7_9ZZZZ</name>
<gene>
    <name evidence="1" type="ORF">SDC9_209018</name>
</gene>
<evidence type="ECO:0000313" key="1">
    <source>
        <dbReference type="EMBL" id="MPN61283.1"/>
    </source>
</evidence>
<sequence length="88" mass="9735">MFRCVTMTDHDLPAPPLDDDRIARHQTMVIIRQGRNRLAVTGTALFELGQMLGIQTVLAELFDHEAGAVATHFIPDDMGGQEFAHAHP</sequence>